<dbReference type="AlphaFoldDB" id="A0A132B9D6"/>
<dbReference type="KEGG" id="psco:LY89DRAFT_676357"/>
<name>A0A132B9D6_MOLSC</name>
<proteinExistence type="predicted"/>
<keyword evidence="4" id="KW-1185">Reference proteome</keyword>
<evidence type="ECO:0000313" key="4">
    <source>
        <dbReference type="Proteomes" id="UP000070700"/>
    </source>
</evidence>
<evidence type="ECO:0000256" key="2">
    <source>
        <dbReference type="SAM" id="MobiDB-lite"/>
    </source>
</evidence>
<dbReference type="OrthoDB" id="5393537at2759"/>
<protein>
    <submittedName>
        <fullName evidence="3">Uncharacterized protein</fullName>
    </submittedName>
</protein>
<feature type="compositionally biased region" description="Basic and acidic residues" evidence="2">
    <location>
        <begin position="333"/>
        <end position="345"/>
    </location>
</feature>
<accession>A0A132B9D6</accession>
<reference evidence="3 4" key="1">
    <citation type="submission" date="2015-10" db="EMBL/GenBank/DDBJ databases">
        <title>Full genome of DAOMC 229536 Phialocephala scopiformis, a fungal endophyte of spruce producing the potent anti-insectan compound rugulosin.</title>
        <authorList>
            <consortium name="DOE Joint Genome Institute"/>
            <person name="Walker A.K."/>
            <person name="Frasz S.L."/>
            <person name="Seifert K.A."/>
            <person name="Miller J.D."/>
            <person name="Mondo S.J."/>
            <person name="Labutti K."/>
            <person name="Lipzen A."/>
            <person name="Dockter R."/>
            <person name="Kennedy M."/>
            <person name="Grigoriev I.V."/>
            <person name="Spatafora J.W."/>
        </authorList>
    </citation>
    <scope>NUCLEOTIDE SEQUENCE [LARGE SCALE GENOMIC DNA]</scope>
    <source>
        <strain evidence="3 4">CBS 120377</strain>
    </source>
</reference>
<feature type="coiled-coil region" evidence="1">
    <location>
        <begin position="116"/>
        <end position="161"/>
    </location>
</feature>
<keyword evidence="1" id="KW-0175">Coiled coil</keyword>
<evidence type="ECO:0000256" key="1">
    <source>
        <dbReference type="SAM" id="Coils"/>
    </source>
</evidence>
<evidence type="ECO:0000313" key="3">
    <source>
        <dbReference type="EMBL" id="KUJ08981.1"/>
    </source>
</evidence>
<feature type="region of interest" description="Disordered" evidence="2">
    <location>
        <begin position="318"/>
        <end position="345"/>
    </location>
</feature>
<dbReference type="InParanoid" id="A0A132B9D6"/>
<dbReference type="Proteomes" id="UP000070700">
    <property type="component" value="Unassembled WGS sequence"/>
</dbReference>
<gene>
    <name evidence="3" type="ORF">LY89DRAFT_676357</name>
</gene>
<sequence length="452" mass="51662">MEHRDREMANNSKTDMDNIHSFVRQQFAELEDSLKEEIRSVPEAVWKTAKMTDAGEAARNTFTNLFGLFHRQTDEGDSKAKTQLEVSAHANHELEVERKAILRDSEDWRSGFEKSAEHYQNKLKEEIADIRFQKDKAVRRLKDAERENGELQKQVATFRSIIIKHGGSESGQLDDATIVARFVNLRTKIRGIVMRDCHFDKLDTATGHESLQKLHKRGLTIFDLKNQLQESLFREVCRVFFSVLAFGLEGSTLGDQVNYGLGRFEWELLSLSPGQGYQKDSLEWRLLTIKCAKLLGQPNPDVAAQRILDWLQPFLGMTEKPDQDTPSDSSSKLNRESTSKSTSESRVKQLCQDALDFALLIRTCRDRYQAERTIEREERSEQAWEGEMGSDNDPREIACMISPALVKYPGHDWKKRLVLEKSHVIVRKIVPGGCNELGVGSLLPHDCDRAEN</sequence>
<dbReference type="GeneID" id="28823304"/>
<organism evidence="3 4">
    <name type="scientific">Mollisia scopiformis</name>
    <name type="common">Conifer needle endophyte fungus</name>
    <name type="synonym">Phialocephala scopiformis</name>
    <dbReference type="NCBI Taxonomy" id="149040"/>
    <lineage>
        <taxon>Eukaryota</taxon>
        <taxon>Fungi</taxon>
        <taxon>Dikarya</taxon>
        <taxon>Ascomycota</taxon>
        <taxon>Pezizomycotina</taxon>
        <taxon>Leotiomycetes</taxon>
        <taxon>Helotiales</taxon>
        <taxon>Mollisiaceae</taxon>
        <taxon>Mollisia</taxon>
    </lineage>
</organism>
<dbReference type="RefSeq" id="XP_018063336.1">
    <property type="nucleotide sequence ID" value="XM_018213578.1"/>
</dbReference>
<dbReference type="EMBL" id="KQ947433">
    <property type="protein sequence ID" value="KUJ08981.1"/>
    <property type="molecule type" value="Genomic_DNA"/>
</dbReference>